<evidence type="ECO:0000256" key="1">
    <source>
        <dbReference type="ARBA" id="ARBA00022729"/>
    </source>
</evidence>
<dbReference type="EMBL" id="FOKK01000005">
    <property type="protein sequence ID" value="SFB17708.1"/>
    <property type="molecule type" value="Genomic_DNA"/>
</dbReference>
<proteinExistence type="predicted"/>
<dbReference type="InterPro" id="IPR008397">
    <property type="entry name" value="Alginate_lyase_dom"/>
</dbReference>
<dbReference type="InterPro" id="IPR011050">
    <property type="entry name" value="Pectin_lyase_fold/virulence"/>
</dbReference>
<sequence length="900" mass="100521">MIQYILILFFAFSSFLTQPHTESGNTDFFAKERARVIRLADEYASEKPITVTAESSARSAGGIHDFYSEGDYWWPDPANSDGPYIQRDGLTNPDNFTAHREAMIRFSQISGALASAYLVTKDNKYVTALAPHLKAWFIDEATRMNPNLLFAQAIKGKVTGRGIGIIDTIQLMEVAKAIEAVERSGVISDSEIQQMKNWFANYLTWMTTHPYGIAERDHGNNHSVCWAMQAAVFAKLVGNQEVLDYCKEMYKTVILPDQMATDGSFPLELKRTKPYGYSLFTLDAMATLCQVYAEDSDNLFSYQTPDGKSLEQGISFLYPYVANKDSWPYQKDVMYWDKWPVRHSFLLFGGDAYKEEKYLELWNGLDADFDTPEVIRNMPVRFPLLWSSEEKLPASVPSIANLSPEKIAKFKAVGEVYYSDFGAKGNGKTDDMEAIATTHEFANAHDLKVKADDGATYYIGGKEQTAIIQTDTDFGTASFLIDDREVENRNASVFLVSSTLKPYKLEGISSLTRNQEKIDISLPSTSLISVTNSNEMKYIRFGLNQNNGAPQTDIFLVDKDGNVDSNAPIIWDFDQITEITALPIDEETLNISGGIFTTIANSEDATYHYYQRNISIQRSNVIVDGLKHLITAEGEFGSPYSGFISISSCTNVTVQNTILTGHRIYQKIGNAGKPVSMGTYDILVNRALNVSFINCSQTNDIDDGNFWGIMGSNYSKNLLFDNCTLSRFDAHMGVANATIRNSTLGHMGINAIGTGTFTVENSIIRGRSLINLRSDYGSTWEGKLIIRDCTFIPNGGKTYSASLINGYNSGQHDFGYTCYMPEQIIIENLKIDDSNHPENYQGPAIFGNFNSDMTDDSYEEKSPYVLTEEVTLKNVTTTSGKKLRVSENEVMFKGVKIDKD</sequence>
<dbReference type="Proteomes" id="UP000198790">
    <property type="component" value="Unassembled WGS sequence"/>
</dbReference>
<dbReference type="Gene3D" id="1.50.10.100">
    <property type="entry name" value="Chondroitin AC/alginate lyase"/>
    <property type="match status" value="1"/>
</dbReference>
<gene>
    <name evidence="4" type="ORF">SAMN04489723_105111</name>
</gene>
<dbReference type="InterPro" id="IPR008929">
    <property type="entry name" value="Chondroitin_lyas"/>
</dbReference>
<keyword evidence="2 4" id="KW-0456">Lyase</keyword>
<reference evidence="4 5" key="1">
    <citation type="submission" date="2016-10" db="EMBL/GenBank/DDBJ databases">
        <authorList>
            <person name="de Groot N.N."/>
        </authorList>
    </citation>
    <scope>NUCLEOTIDE SEQUENCE [LARGE SCALE GENOMIC DNA]</scope>
    <source>
        <strain evidence="4 5">DSM 23399</strain>
    </source>
</reference>
<evidence type="ECO:0000313" key="5">
    <source>
        <dbReference type="Proteomes" id="UP000198790"/>
    </source>
</evidence>
<accession>A0A1I0YZR5</accession>
<organism evidence="4 5">
    <name type="scientific">Algoriphagus aquimarinus</name>
    <dbReference type="NCBI Taxonomy" id="237018"/>
    <lineage>
        <taxon>Bacteria</taxon>
        <taxon>Pseudomonadati</taxon>
        <taxon>Bacteroidota</taxon>
        <taxon>Cytophagia</taxon>
        <taxon>Cytophagales</taxon>
        <taxon>Cyclobacteriaceae</taxon>
        <taxon>Algoriphagus</taxon>
    </lineage>
</organism>
<feature type="domain" description="Alginate lyase" evidence="3">
    <location>
        <begin position="50"/>
        <end position="327"/>
    </location>
</feature>
<protein>
    <submittedName>
        <fullName evidence="4">Alginate lyase</fullName>
    </submittedName>
</protein>
<dbReference type="SUPFAM" id="SSF51126">
    <property type="entry name" value="Pectin lyase-like"/>
    <property type="match status" value="1"/>
</dbReference>
<dbReference type="GO" id="GO:0042597">
    <property type="term" value="C:periplasmic space"/>
    <property type="evidence" value="ECO:0007669"/>
    <property type="project" value="InterPro"/>
</dbReference>
<name>A0A1I0YZR5_9BACT</name>
<dbReference type="Pfam" id="PF05426">
    <property type="entry name" value="Alginate_lyase"/>
    <property type="match status" value="1"/>
</dbReference>
<dbReference type="SUPFAM" id="SSF48230">
    <property type="entry name" value="Chondroitin AC/alginate lyase"/>
    <property type="match status" value="1"/>
</dbReference>
<evidence type="ECO:0000313" key="4">
    <source>
        <dbReference type="EMBL" id="SFB17708.1"/>
    </source>
</evidence>
<dbReference type="GO" id="GO:0016829">
    <property type="term" value="F:lyase activity"/>
    <property type="evidence" value="ECO:0007669"/>
    <property type="project" value="UniProtKB-KW"/>
</dbReference>
<dbReference type="RefSeq" id="WP_317045648.1">
    <property type="nucleotide sequence ID" value="NZ_FOKK01000005.1"/>
</dbReference>
<evidence type="ECO:0000259" key="3">
    <source>
        <dbReference type="Pfam" id="PF05426"/>
    </source>
</evidence>
<dbReference type="AlphaFoldDB" id="A0A1I0YZR5"/>
<dbReference type="STRING" id="237018.SAMN04489723_105111"/>
<keyword evidence="1" id="KW-0732">Signal</keyword>
<evidence type="ECO:0000256" key="2">
    <source>
        <dbReference type="ARBA" id="ARBA00023239"/>
    </source>
</evidence>
<keyword evidence="5" id="KW-1185">Reference proteome</keyword>